<gene>
    <name evidence="2" type="ORF">E4U13_005429</name>
</gene>
<feature type="region of interest" description="Disordered" evidence="1">
    <location>
        <begin position="1"/>
        <end position="51"/>
    </location>
</feature>
<reference evidence="2 3" key="1">
    <citation type="journal article" date="2020" name="bioRxiv">
        <title>Whole genome comparisons of ergot fungi reveals the divergence and evolution of species within the genus Claviceps are the result of varying mechanisms driving genome evolution and host range expansion.</title>
        <authorList>
            <person name="Wyka S.A."/>
            <person name="Mondo S.J."/>
            <person name="Liu M."/>
            <person name="Dettman J."/>
            <person name="Nalam V."/>
            <person name="Broders K.D."/>
        </authorList>
    </citation>
    <scope>NUCLEOTIDE SEQUENCE [LARGE SCALE GENOMIC DNA]</scope>
    <source>
        <strain evidence="2 3">LM576</strain>
    </source>
</reference>
<evidence type="ECO:0000313" key="3">
    <source>
        <dbReference type="Proteomes" id="UP000732380"/>
    </source>
</evidence>
<feature type="compositionally biased region" description="Polar residues" evidence="1">
    <location>
        <begin position="28"/>
        <end position="47"/>
    </location>
</feature>
<comment type="caution">
    <text evidence="2">The sequence shown here is derived from an EMBL/GenBank/DDBJ whole genome shotgun (WGS) entry which is preliminary data.</text>
</comment>
<dbReference type="AlphaFoldDB" id="A0A9P7TTH8"/>
<dbReference type="EMBL" id="SRQM01000044">
    <property type="protein sequence ID" value="KAG6121108.1"/>
    <property type="molecule type" value="Genomic_DNA"/>
</dbReference>
<sequence>MHIVRRDNRRHPKRNLDQVGQQDDDSPSNEVLTSENQIERPSTVSTDATGAAGTEETPAIDLDSVPKQHCSGCRRTSPLSDFPSKNNRILLTCVRCNMRLQNRRPPKRQMAPPQIGAAEKRRMAAVEKALAAAFRVTEAIARQTEAAARLARIKAYATRAAEDEAVRRVVRATQEAIRAMRASQEARRAAALQESMAAGAAAQAKDEAARLAAHDWWFPVYQPRFGPISTVQSLSEELADRRITVEERSSSDCVHLTPR</sequence>
<name>A0A9P7TTH8_9HYPO</name>
<evidence type="ECO:0000313" key="2">
    <source>
        <dbReference type="EMBL" id="KAG6121108.1"/>
    </source>
</evidence>
<dbReference type="Proteomes" id="UP000732380">
    <property type="component" value="Unassembled WGS sequence"/>
</dbReference>
<protein>
    <submittedName>
        <fullName evidence="2">Uncharacterized protein</fullName>
    </submittedName>
</protein>
<accession>A0A9P7TTH8</accession>
<organism evidence="2 3">
    <name type="scientific">Claviceps humidiphila</name>
    <dbReference type="NCBI Taxonomy" id="1294629"/>
    <lineage>
        <taxon>Eukaryota</taxon>
        <taxon>Fungi</taxon>
        <taxon>Dikarya</taxon>
        <taxon>Ascomycota</taxon>
        <taxon>Pezizomycotina</taxon>
        <taxon>Sordariomycetes</taxon>
        <taxon>Hypocreomycetidae</taxon>
        <taxon>Hypocreales</taxon>
        <taxon>Clavicipitaceae</taxon>
        <taxon>Claviceps</taxon>
    </lineage>
</organism>
<keyword evidence="3" id="KW-1185">Reference proteome</keyword>
<proteinExistence type="predicted"/>
<evidence type="ECO:0000256" key="1">
    <source>
        <dbReference type="SAM" id="MobiDB-lite"/>
    </source>
</evidence>